<organism evidence="3 4">
    <name type="scientific">Leptolinea tardivitalis</name>
    <dbReference type="NCBI Taxonomy" id="229920"/>
    <lineage>
        <taxon>Bacteria</taxon>
        <taxon>Bacillati</taxon>
        <taxon>Chloroflexota</taxon>
        <taxon>Anaerolineae</taxon>
        <taxon>Anaerolineales</taxon>
        <taxon>Anaerolineaceae</taxon>
        <taxon>Leptolinea</taxon>
    </lineage>
</organism>
<protein>
    <recommendedName>
        <fullName evidence="2">Methyltransferase type 11 domain-containing protein</fullName>
    </recommendedName>
</protein>
<dbReference type="InterPro" id="IPR013216">
    <property type="entry name" value="Methyltransf_11"/>
</dbReference>
<evidence type="ECO:0000313" key="3">
    <source>
        <dbReference type="EMBL" id="KPL73403.1"/>
    </source>
</evidence>
<keyword evidence="4" id="KW-1185">Reference proteome</keyword>
<comment type="caution">
    <text evidence="3">The sequence shown here is derived from an EMBL/GenBank/DDBJ whole genome shotgun (WGS) entry which is preliminary data.</text>
</comment>
<keyword evidence="1" id="KW-0808">Transferase</keyword>
<dbReference type="STRING" id="229920.ADM99_04170"/>
<dbReference type="CDD" id="cd02440">
    <property type="entry name" value="AdoMet_MTases"/>
    <property type="match status" value="1"/>
</dbReference>
<dbReference type="AlphaFoldDB" id="A0A0P6X1V9"/>
<reference evidence="3 4" key="1">
    <citation type="submission" date="2015-07" db="EMBL/GenBank/DDBJ databases">
        <title>Genome sequence of Leptolinea tardivitalis DSM 16556.</title>
        <authorList>
            <person name="Hemp J."/>
            <person name="Ward L.M."/>
            <person name="Pace L.A."/>
            <person name="Fischer W.W."/>
        </authorList>
    </citation>
    <scope>NUCLEOTIDE SEQUENCE [LARGE SCALE GENOMIC DNA]</scope>
    <source>
        <strain evidence="3 4">YMTK-2</strain>
    </source>
</reference>
<dbReference type="Proteomes" id="UP000050430">
    <property type="component" value="Unassembled WGS sequence"/>
</dbReference>
<dbReference type="SUPFAM" id="SSF53335">
    <property type="entry name" value="S-adenosyl-L-methionine-dependent methyltransferases"/>
    <property type="match status" value="1"/>
</dbReference>
<dbReference type="Gene3D" id="3.40.50.150">
    <property type="entry name" value="Vaccinia Virus protein VP39"/>
    <property type="match status" value="1"/>
</dbReference>
<dbReference type="PANTHER" id="PTHR43861:SF3">
    <property type="entry name" value="PUTATIVE (AFU_ORTHOLOGUE AFUA_2G14390)-RELATED"/>
    <property type="match status" value="1"/>
</dbReference>
<evidence type="ECO:0000259" key="2">
    <source>
        <dbReference type="Pfam" id="PF08241"/>
    </source>
</evidence>
<evidence type="ECO:0000313" key="4">
    <source>
        <dbReference type="Proteomes" id="UP000050430"/>
    </source>
</evidence>
<dbReference type="PANTHER" id="PTHR43861">
    <property type="entry name" value="TRANS-ACONITATE 2-METHYLTRANSFERASE-RELATED"/>
    <property type="match status" value="1"/>
</dbReference>
<sequence>MPENIETSTSVVMTGKRMARNYLQMQKLFSGLYMQRFYRTLSECARTGRFLEIGSGPAFQTAEVMRRFHPAEIIAVEPSLDMISVASEYIMKCGYSDRVKFVEGFVEDGSLIRGLGQFDLVYSTLSMHHWASPSIGLANLYQALKPEGIMVIFDFRLTHGESNHNKQKPPQGMESEKTDIQTVLLHAGIKKFELQSGLLFQTILVSKNL</sequence>
<dbReference type="RefSeq" id="WP_062421826.1">
    <property type="nucleotide sequence ID" value="NZ_BBYA01000009.1"/>
</dbReference>
<dbReference type="InterPro" id="IPR029063">
    <property type="entry name" value="SAM-dependent_MTases_sf"/>
</dbReference>
<dbReference type="GO" id="GO:0008757">
    <property type="term" value="F:S-adenosylmethionine-dependent methyltransferase activity"/>
    <property type="evidence" value="ECO:0007669"/>
    <property type="project" value="InterPro"/>
</dbReference>
<dbReference type="OrthoDB" id="9805171at2"/>
<name>A0A0P6X1V9_9CHLR</name>
<feature type="domain" description="Methyltransferase type 11" evidence="2">
    <location>
        <begin position="51"/>
        <end position="152"/>
    </location>
</feature>
<dbReference type="EMBL" id="LGCK01000006">
    <property type="protein sequence ID" value="KPL73403.1"/>
    <property type="molecule type" value="Genomic_DNA"/>
</dbReference>
<dbReference type="Pfam" id="PF08241">
    <property type="entry name" value="Methyltransf_11"/>
    <property type="match status" value="1"/>
</dbReference>
<accession>A0A0P6X1V9</accession>
<proteinExistence type="predicted"/>
<gene>
    <name evidence="3" type="ORF">ADM99_04170</name>
</gene>
<evidence type="ECO:0000256" key="1">
    <source>
        <dbReference type="ARBA" id="ARBA00022679"/>
    </source>
</evidence>